<feature type="coiled-coil region" evidence="1">
    <location>
        <begin position="76"/>
        <end position="103"/>
    </location>
</feature>
<gene>
    <name evidence="2" type="ORF">WJX72_004322</name>
</gene>
<evidence type="ECO:0000313" key="2">
    <source>
        <dbReference type="EMBL" id="KAK9814348.1"/>
    </source>
</evidence>
<keyword evidence="1" id="KW-0175">Coiled coil</keyword>
<dbReference type="Proteomes" id="UP001489004">
    <property type="component" value="Unassembled WGS sequence"/>
</dbReference>
<sequence>MLEFTHASHAHTVLRHCLEQRMERMVLCLHDHEAIQAGFHGANVCSAYTLDGTKCYRKYNTHTCLPPPRNPGPPRLSQVALNIKELTELLAAAQAQAGTAQGELGHARQQYELVKQGFLVSKAACRNLKSRKGSLQSVLEDLMLRQSALDSAGDSDHEDAPLSWLARMDQQIAELNSVWRDAKQMLGSMQAATALPHHASQATQVAGAAEATQQLTQLTAEIRQLAAARSPLEQHLGRVPAKRRRRAR</sequence>
<dbReference type="AlphaFoldDB" id="A0AAW1Q087"/>
<name>A0AAW1Q087_9CHLO</name>
<comment type="caution">
    <text evidence="2">The sequence shown here is derived from an EMBL/GenBank/DDBJ whole genome shotgun (WGS) entry which is preliminary data.</text>
</comment>
<proteinExistence type="predicted"/>
<evidence type="ECO:0000313" key="3">
    <source>
        <dbReference type="Proteomes" id="UP001489004"/>
    </source>
</evidence>
<organism evidence="2 3">
    <name type="scientific">[Myrmecia] bisecta</name>
    <dbReference type="NCBI Taxonomy" id="41462"/>
    <lineage>
        <taxon>Eukaryota</taxon>
        <taxon>Viridiplantae</taxon>
        <taxon>Chlorophyta</taxon>
        <taxon>core chlorophytes</taxon>
        <taxon>Trebouxiophyceae</taxon>
        <taxon>Trebouxiales</taxon>
        <taxon>Trebouxiaceae</taxon>
        <taxon>Myrmecia</taxon>
    </lineage>
</organism>
<keyword evidence="3" id="KW-1185">Reference proteome</keyword>
<evidence type="ECO:0000256" key="1">
    <source>
        <dbReference type="SAM" id="Coils"/>
    </source>
</evidence>
<accession>A0AAW1Q087</accession>
<dbReference type="EMBL" id="JALJOR010000007">
    <property type="protein sequence ID" value="KAK9814348.1"/>
    <property type="molecule type" value="Genomic_DNA"/>
</dbReference>
<reference evidence="2 3" key="1">
    <citation type="journal article" date="2024" name="Nat. Commun.">
        <title>Phylogenomics reveals the evolutionary origins of lichenization in chlorophyte algae.</title>
        <authorList>
            <person name="Puginier C."/>
            <person name="Libourel C."/>
            <person name="Otte J."/>
            <person name="Skaloud P."/>
            <person name="Haon M."/>
            <person name="Grisel S."/>
            <person name="Petersen M."/>
            <person name="Berrin J.G."/>
            <person name="Delaux P.M."/>
            <person name="Dal Grande F."/>
            <person name="Keller J."/>
        </authorList>
    </citation>
    <scope>NUCLEOTIDE SEQUENCE [LARGE SCALE GENOMIC DNA]</scope>
    <source>
        <strain evidence="2 3">SAG 2043</strain>
    </source>
</reference>
<protein>
    <submittedName>
        <fullName evidence="2">Uncharacterized protein</fullName>
    </submittedName>
</protein>